<accession>A0A9P7W0E5</accession>
<keyword evidence="2" id="KW-1185">Reference proteome</keyword>
<dbReference type="OrthoDB" id="2985643at2759"/>
<gene>
    <name evidence="1" type="ORF">BT62DRAFT_928894</name>
</gene>
<evidence type="ECO:0000313" key="2">
    <source>
        <dbReference type="Proteomes" id="UP000812287"/>
    </source>
</evidence>
<organism evidence="1 2">
    <name type="scientific">Guyanagaster necrorhizus</name>
    <dbReference type="NCBI Taxonomy" id="856835"/>
    <lineage>
        <taxon>Eukaryota</taxon>
        <taxon>Fungi</taxon>
        <taxon>Dikarya</taxon>
        <taxon>Basidiomycota</taxon>
        <taxon>Agaricomycotina</taxon>
        <taxon>Agaricomycetes</taxon>
        <taxon>Agaricomycetidae</taxon>
        <taxon>Agaricales</taxon>
        <taxon>Marasmiineae</taxon>
        <taxon>Physalacriaceae</taxon>
        <taxon>Guyanagaster</taxon>
    </lineage>
</organism>
<dbReference type="AlphaFoldDB" id="A0A9P7W0E5"/>
<dbReference type="GeneID" id="66107890"/>
<sequence length="210" mass="22882">MAQCSASENSVAMRQYSIRPESRHTFEVLQQLPHYTPSTECASLPPVTATMLASTSGDANPLSTAAAPLLLVHSNMLYRPSGVITLPEGTPASDTCTQRRSRTLLHPHARSPHLQRLRARTCLSMAIKIYGCQRPISWLGSPCLCPRNDCFHASTTGISLLTCEQTASSSTGQYTSTKPSDFTTESDTDDLRALGEDDFESVYHGMNSSR</sequence>
<dbReference type="Proteomes" id="UP000812287">
    <property type="component" value="Unassembled WGS sequence"/>
</dbReference>
<protein>
    <submittedName>
        <fullName evidence="1">Uncharacterized protein</fullName>
    </submittedName>
</protein>
<dbReference type="RefSeq" id="XP_043043585.1">
    <property type="nucleotide sequence ID" value="XM_043185593.1"/>
</dbReference>
<dbReference type="EMBL" id="MU250527">
    <property type="protein sequence ID" value="KAG7450085.1"/>
    <property type="molecule type" value="Genomic_DNA"/>
</dbReference>
<reference evidence="1" key="1">
    <citation type="submission" date="2020-11" db="EMBL/GenBank/DDBJ databases">
        <title>Adaptations for nitrogen fixation in a non-lichenized fungal sporocarp promotes dispersal by wood-feeding termites.</title>
        <authorList>
            <consortium name="DOE Joint Genome Institute"/>
            <person name="Koch R.A."/>
            <person name="Yoon G."/>
            <person name="Arayal U."/>
            <person name="Lail K."/>
            <person name="Amirebrahimi M."/>
            <person name="Labutti K."/>
            <person name="Lipzen A."/>
            <person name="Riley R."/>
            <person name="Barry K."/>
            <person name="Henrissat B."/>
            <person name="Grigoriev I.V."/>
            <person name="Herr J.R."/>
            <person name="Aime M.C."/>
        </authorList>
    </citation>
    <scope>NUCLEOTIDE SEQUENCE</scope>
    <source>
        <strain evidence="1">MCA 3950</strain>
    </source>
</reference>
<evidence type="ECO:0000313" key="1">
    <source>
        <dbReference type="EMBL" id="KAG7450085.1"/>
    </source>
</evidence>
<comment type="caution">
    <text evidence="1">The sequence shown here is derived from an EMBL/GenBank/DDBJ whole genome shotgun (WGS) entry which is preliminary data.</text>
</comment>
<name>A0A9P7W0E5_9AGAR</name>
<proteinExistence type="predicted"/>